<sequence length="1014" mass="116434">MQVLESLHSYYSNYGKVIIAGDFNGSLLDKTNINICKSRELKNFVKNHDLVIPSKDFSISGENYSFVQKRTTLDYILFDRSFLSDLILYTILQEGSISITSDHLPIIARFSLKGNVHNLILKKSISPAWHKATPEAIKNFQISIHEKLSSVEDFELNTMADIDLFINDLVGTLNACALNTIPFTKYNPHTKPGWTKNVKNLHDIERSKRRQWLSEGRPRGMGHTSYLEYKRAKRSFRNALNAEHEKFMLEAYRDIDEAAECDIRLFWRLVKAQKPRASRIYPEICEAGANYDTPDGVAEAFASFFEKLYSPLTDDDFDDKFKENIEEQYAHLKSDSINNDNYLPGGPITNDDVKNVIKQLKRRKAPGDDGITNEHIIFGEKDVVSILTKVFNSVIKCGRIPALWKRGLIVPLYKGSGKPKKNSCNSYRPVALLPCMFKIFEKVILHRISSFCIFDKNFPNKHQQGFQANLGCLTASFVLHETLYFNLENGSNSYVSFLDSSKAFDTVWRKGLMYKLSRLGIKGKAWCLIDDCHLDTESCIVVNNAKSRWFRVDQGVRQGGVLSTFLYLTFINDLIDEIQSTSHNSGILGIPSSCPTLADDISMIAIYPRSLQDMLNIAYTYSCKWRFKFNAQKSCVIKFRATGAKMEELSWNLGGVELPVEISCTHLGIVINQKCNCSDRISLACSKGRRTYFSLADIGSSYLNPMTISHLYKTVVQPTILYGCELWTNLTKQDFQKLQTLQHFICKNTMQLPTRCRSDICESFFDILPIHSEIDRRKLLFFGRLCQMSTESLPKEVFLARLFSYCEHISSSQRGFIPDILNVLASYDLLSYLTQWLQDGLFPDKKSWKRIVKGTITQSQIRDRNIRMENDDDFFTFRVIFADSNSHFIWRLPSNSHELQLCKFVCKLIATRCKTMREIFICQLCNDVFTDVFQHAAINCPFTLHIRDLWWQDVINLPDIRICAELSGLSDSDLYMTLMGRRIVTPVDQRGFHLMNYKFLRDAAATYNRALSLT</sequence>
<name>A0AA88XUG7_PINIB</name>
<dbReference type="InterPro" id="IPR036691">
    <property type="entry name" value="Endo/exonu/phosph_ase_sf"/>
</dbReference>
<evidence type="ECO:0000313" key="2">
    <source>
        <dbReference type="EMBL" id="KAK3091868.1"/>
    </source>
</evidence>
<keyword evidence="3" id="KW-1185">Reference proteome</keyword>
<evidence type="ECO:0000313" key="3">
    <source>
        <dbReference type="Proteomes" id="UP001186944"/>
    </source>
</evidence>
<protein>
    <recommendedName>
        <fullName evidence="1">Reverse transcriptase domain-containing protein</fullName>
    </recommendedName>
</protein>
<dbReference type="Gene3D" id="3.60.10.10">
    <property type="entry name" value="Endonuclease/exonuclease/phosphatase"/>
    <property type="match status" value="1"/>
</dbReference>
<gene>
    <name evidence="2" type="ORF">FSP39_023244</name>
</gene>
<reference evidence="2" key="1">
    <citation type="submission" date="2019-08" db="EMBL/GenBank/DDBJ databases">
        <title>The improved chromosome-level genome for the pearl oyster Pinctada fucata martensii using PacBio sequencing and Hi-C.</title>
        <authorList>
            <person name="Zheng Z."/>
        </authorList>
    </citation>
    <scope>NUCLEOTIDE SEQUENCE</scope>
    <source>
        <strain evidence="2">ZZ-2019</strain>
        <tissue evidence="2">Adductor muscle</tissue>
    </source>
</reference>
<dbReference type="AlphaFoldDB" id="A0AA88XUG7"/>
<organism evidence="2 3">
    <name type="scientific">Pinctada imbricata</name>
    <name type="common">Atlantic pearl-oyster</name>
    <name type="synonym">Pinctada martensii</name>
    <dbReference type="NCBI Taxonomy" id="66713"/>
    <lineage>
        <taxon>Eukaryota</taxon>
        <taxon>Metazoa</taxon>
        <taxon>Spiralia</taxon>
        <taxon>Lophotrochozoa</taxon>
        <taxon>Mollusca</taxon>
        <taxon>Bivalvia</taxon>
        <taxon>Autobranchia</taxon>
        <taxon>Pteriomorphia</taxon>
        <taxon>Pterioida</taxon>
        <taxon>Pterioidea</taxon>
        <taxon>Pteriidae</taxon>
        <taxon>Pinctada</taxon>
    </lineage>
</organism>
<dbReference type="Proteomes" id="UP001186944">
    <property type="component" value="Unassembled WGS sequence"/>
</dbReference>
<comment type="caution">
    <text evidence="2">The sequence shown here is derived from an EMBL/GenBank/DDBJ whole genome shotgun (WGS) entry which is preliminary data.</text>
</comment>
<dbReference type="SUPFAM" id="SSF56672">
    <property type="entry name" value="DNA/RNA polymerases"/>
    <property type="match status" value="1"/>
</dbReference>
<proteinExistence type="predicted"/>
<feature type="domain" description="Reverse transcriptase" evidence="1">
    <location>
        <begin position="393"/>
        <end position="671"/>
    </location>
</feature>
<dbReference type="InterPro" id="IPR043502">
    <property type="entry name" value="DNA/RNA_pol_sf"/>
</dbReference>
<dbReference type="CDD" id="cd01650">
    <property type="entry name" value="RT_nLTR_like"/>
    <property type="match status" value="1"/>
</dbReference>
<dbReference type="EMBL" id="VSWD01000010">
    <property type="protein sequence ID" value="KAK3091868.1"/>
    <property type="molecule type" value="Genomic_DNA"/>
</dbReference>
<dbReference type="Pfam" id="PF00078">
    <property type="entry name" value="RVT_1"/>
    <property type="match status" value="1"/>
</dbReference>
<dbReference type="SUPFAM" id="SSF56219">
    <property type="entry name" value="DNase I-like"/>
    <property type="match status" value="1"/>
</dbReference>
<dbReference type="PROSITE" id="PS50878">
    <property type="entry name" value="RT_POL"/>
    <property type="match status" value="1"/>
</dbReference>
<dbReference type="PANTHER" id="PTHR19446">
    <property type="entry name" value="REVERSE TRANSCRIPTASES"/>
    <property type="match status" value="1"/>
</dbReference>
<accession>A0AA88XUG7</accession>
<evidence type="ECO:0000259" key="1">
    <source>
        <dbReference type="PROSITE" id="PS50878"/>
    </source>
</evidence>
<dbReference type="InterPro" id="IPR000477">
    <property type="entry name" value="RT_dom"/>
</dbReference>